<organism evidence="3 4">
    <name type="scientific">Wallemia mellicola</name>
    <dbReference type="NCBI Taxonomy" id="1708541"/>
    <lineage>
        <taxon>Eukaryota</taxon>
        <taxon>Fungi</taxon>
        <taxon>Dikarya</taxon>
        <taxon>Basidiomycota</taxon>
        <taxon>Wallemiomycotina</taxon>
        <taxon>Wallemiomycetes</taxon>
        <taxon>Wallemiales</taxon>
        <taxon>Wallemiaceae</taxon>
        <taxon>Wallemia</taxon>
    </lineage>
</organism>
<dbReference type="AlphaFoldDB" id="A0A4T0P2X7"/>
<protein>
    <submittedName>
        <fullName evidence="3">Uncharacterized protein</fullName>
    </submittedName>
</protein>
<proteinExistence type="predicted"/>
<feature type="region of interest" description="Disordered" evidence="1">
    <location>
        <begin position="246"/>
        <end position="274"/>
    </location>
</feature>
<reference evidence="3 4" key="1">
    <citation type="submission" date="2019-03" db="EMBL/GenBank/DDBJ databases">
        <title>Sequencing 25 genomes of Wallemia mellicola.</title>
        <authorList>
            <person name="Gostincar C."/>
        </authorList>
    </citation>
    <scope>NUCLEOTIDE SEQUENCE [LARGE SCALE GENOMIC DNA]</scope>
    <source>
        <strain evidence="3 4">EXF-1262</strain>
    </source>
</reference>
<evidence type="ECO:0000313" key="4">
    <source>
        <dbReference type="Proteomes" id="UP000307169"/>
    </source>
</evidence>
<feature type="compositionally biased region" description="Basic and acidic residues" evidence="1">
    <location>
        <begin position="265"/>
        <end position="274"/>
    </location>
</feature>
<keyword evidence="2" id="KW-1133">Transmembrane helix</keyword>
<keyword evidence="2" id="KW-0472">Membrane</keyword>
<evidence type="ECO:0000256" key="1">
    <source>
        <dbReference type="SAM" id="MobiDB-lite"/>
    </source>
</evidence>
<feature type="transmembrane region" description="Helical" evidence="2">
    <location>
        <begin position="117"/>
        <end position="140"/>
    </location>
</feature>
<name>A0A4T0P2X7_9BASI</name>
<dbReference type="EMBL" id="SPRH01000003">
    <property type="protein sequence ID" value="TIC04385.1"/>
    <property type="molecule type" value="Genomic_DNA"/>
</dbReference>
<evidence type="ECO:0000313" key="3">
    <source>
        <dbReference type="EMBL" id="TIC04385.1"/>
    </source>
</evidence>
<accession>A0A4T0P2X7</accession>
<comment type="caution">
    <text evidence="3">The sequence shown here is derived from an EMBL/GenBank/DDBJ whole genome shotgun (WGS) entry which is preliminary data.</text>
</comment>
<keyword evidence="2" id="KW-0812">Transmembrane</keyword>
<feature type="compositionally biased region" description="Polar residues" evidence="1">
    <location>
        <begin position="308"/>
        <end position="318"/>
    </location>
</feature>
<feature type="region of interest" description="Disordered" evidence="1">
    <location>
        <begin position="297"/>
        <end position="375"/>
    </location>
</feature>
<evidence type="ECO:0000256" key="2">
    <source>
        <dbReference type="SAM" id="Phobius"/>
    </source>
</evidence>
<gene>
    <name evidence="3" type="ORF">E3Q17_00444</name>
</gene>
<sequence>MIVTGIAVSLIAILLGFGTFVQRLPQTIPLMQVLDDRFKFNLGSSFDGLRKTISESNIPIIEAPASTPIREVNSATFLIDLVRIGYSHARLQKFRIVSALYEHKYDKLAEFVNQITLWQLLMVLAGVWLVTAITFFSCVINSNEEPKTSDKPTENPSEWHLDNKKTEYSNLLVPDNTSAKSNAEAQDNALGLDIDKSELPVQSTITKSELAEPSFVQEDVYQTPQIFLPNENKESDNVSEDKEVNAVDIDDSASIHSSSTLESQKWQEPEDTYKRISSYSTQSQDFEHENLFTKLETEEAPAMETPTKQNETTLPDSNKSQRSQRSQKAKEIVRKVSRTPSKMMKRMSSNGGSGSTSGGLKNANAFTVLDNDVNS</sequence>
<dbReference type="Proteomes" id="UP000307169">
    <property type="component" value="Unassembled WGS sequence"/>
</dbReference>